<gene>
    <name evidence="9" type="ORF">RRG08_049833</name>
</gene>
<dbReference type="GO" id="GO:0003964">
    <property type="term" value="F:RNA-directed DNA polymerase activity"/>
    <property type="evidence" value="ECO:0007669"/>
    <property type="project" value="UniProtKB-KW"/>
</dbReference>
<dbReference type="PANTHER" id="PTHR24559">
    <property type="entry name" value="TRANSPOSON TY3-I GAG-POL POLYPROTEIN"/>
    <property type="match status" value="1"/>
</dbReference>
<dbReference type="EMBL" id="JAWDGP010003292">
    <property type="protein sequence ID" value="KAK3775652.1"/>
    <property type="molecule type" value="Genomic_DNA"/>
</dbReference>
<dbReference type="GO" id="GO:0004519">
    <property type="term" value="F:endonuclease activity"/>
    <property type="evidence" value="ECO:0007669"/>
    <property type="project" value="UniProtKB-KW"/>
</dbReference>
<dbReference type="GO" id="GO:0008233">
    <property type="term" value="F:peptidase activity"/>
    <property type="evidence" value="ECO:0007669"/>
    <property type="project" value="UniProtKB-KW"/>
</dbReference>
<keyword evidence="1" id="KW-0645">Protease</keyword>
<organism evidence="9 10">
    <name type="scientific">Elysia crispata</name>
    <name type="common">lettuce slug</name>
    <dbReference type="NCBI Taxonomy" id="231223"/>
    <lineage>
        <taxon>Eukaryota</taxon>
        <taxon>Metazoa</taxon>
        <taxon>Spiralia</taxon>
        <taxon>Lophotrochozoa</taxon>
        <taxon>Mollusca</taxon>
        <taxon>Gastropoda</taxon>
        <taxon>Heterobranchia</taxon>
        <taxon>Euthyneura</taxon>
        <taxon>Panpulmonata</taxon>
        <taxon>Sacoglossa</taxon>
        <taxon>Placobranchoidea</taxon>
        <taxon>Plakobranchidae</taxon>
        <taxon>Elysia</taxon>
    </lineage>
</organism>
<keyword evidence="3" id="KW-0548">Nucleotidyltransferase</keyword>
<keyword evidence="7" id="KW-0695">RNA-directed DNA polymerase</keyword>
<evidence type="ECO:0000256" key="3">
    <source>
        <dbReference type="ARBA" id="ARBA00022695"/>
    </source>
</evidence>
<evidence type="ECO:0000256" key="7">
    <source>
        <dbReference type="ARBA" id="ARBA00022918"/>
    </source>
</evidence>
<evidence type="ECO:0000256" key="4">
    <source>
        <dbReference type="ARBA" id="ARBA00022722"/>
    </source>
</evidence>
<evidence type="ECO:0000313" key="9">
    <source>
        <dbReference type="EMBL" id="KAK3775652.1"/>
    </source>
</evidence>
<reference evidence="9" key="1">
    <citation type="journal article" date="2023" name="G3 (Bethesda)">
        <title>A reference genome for the long-term kleptoplast-retaining sea slug Elysia crispata morphotype clarki.</title>
        <authorList>
            <person name="Eastman K.E."/>
            <person name="Pendleton A.L."/>
            <person name="Shaikh M.A."/>
            <person name="Suttiyut T."/>
            <person name="Ogas R."/>
            <person name="Tomko P."/>
            <person name="Gavelis G."/>
            <person name="Widhalm J.R."/>
            <person name="Wisecaver J.H."/>
        </authorList>
    </citation>
    <scope>NUCLEOTIDE SEQUENCE</scope>
    <source>
        <strain evidence="9">ECLA1</strain>
    </source>
</reference>
<name>A0AAE1DM89_9GAST</name>
<comment type="caution">
    <text evidence="9">The sequence shown here is derived from an EMBL/GenBank/DDBJ whole genome shotgun (WGS) entry which is preliminary data.</text>
</comment>
<sequence>MRWDYIAKTVKVVATKFRRTGTRRPKESSIIYTFNIGDQEVTVCKKFYLHKLSIAETIVTTALSKKAEGGVVHADEKGSHSNRPQDLGAEKDQIRNHIKSFPVINSYYSKRGSNEIASCVKTYLDDINKKGTYKTVRLLSDSCGGQNRNRPLNFDKICHGLLVRGHSENESDSIHARIEDASKHVKVYTTSQRATIIGRAKRNKPYYVVKEMVQEEFAKPNGRWRLCGDYRRLNDATTPDRYPIPHIQDVGAQLGGKTIFSKIDLVRRYHQIPMHPDNIPKTAIITPFGLYEFLCMPLGLKNAA</sequence>
<dbReference type="Gene3D" id="3.10.10.10">
    <property type="entry name" value="HIV Type 1 Reverse Transcriptase, subunit A, domain 1"/>
    <property type="match status" value="1"/>
</dbReference>
<proteinExistence type="predicted"/>
<evidence type="ECO:0000313" key="10">
    <source>
        <dbReference type="Proteomes" id="UP001283361"/>
    </source>
</evidence>
<dbReference type="Proteomes" id="UP001283361">
    <property type="component" value="Unassembled WGS sequence"/>
</dbReference>
<accession>A0AAE1DM89</accession>
<evidence type="ECO:0000256" key="6">
    <source>
        <dbReference type="ARBA" id="ARBA00022801"/>
    </source>
</evidence>
<protein>
    <recommendedName>
        <fullName evidence="8">Reverse transcriptase domain-containing protein</fullName>
    </recommendedName>
</protein>
<keyword evidence="5" id="KW-0255">Endonuclease</keyword>
<keyword evidence="10" id="KW-1185">Reference proteome</keyword>
<keyword evidence="6" id="KW-0378">Hydrolase</keyword>
<dbReference type="PANTHER" id="PTHR24559:SF450">
    <property type="entry name" value="RNA-DIRECTED DNA POLYMERASE HOMOLOG"/>
    <property type="match status" value="1"/>
</dbReference>
<keyword evidence="2" id="KW-0808">Transferase</keyword>
<dbReference type="InterPro" id="IPR053134">
    <property type="entry name" value="RNA-dir_DNA_polymerase"/>
</dbReference>
<dbReference type="InterPro" id="IPR043502">
    <property type="entry name" value="DNA/RNA_pol_sf"/>
</dbReference>
<dbReference type="AlphaFoldDB" id="A0AAE1DM89"/>
<evidence type="ECO:0000256" key="1">
    <source>
        <dbReference type="ARBA" id="ARBA00022670"/>
    </source>
</evidence>
<evidence type="ECO:0000256" key="2">
    <source>
        <dbReference type="ARBA" id="ARBA00022679"/>
    </source>
</evidence>
<evidence type="ECO:0000259" key="8">
    <source>
        <dbReference type="Pfam" id="PF00078"/>
    </source>
</evidence>
<keyword evidence="4" id="KW-0540">Nuclease</keyword>
<dbReference type="FunFam" id="3.10.10.10:FF:000007">
    <property type="entry name" value="Retrovirus-related Pol polyprotein from transposon 17.6-like Protein"/>
    <property type="match status" value="1"/>
</dbReference>
<dbReference type="Pfam" id="PF00078">
    <property type="entry name" value="RVT_1"/>
    <property type="match status" value="1"/>
</dbReference>
<dbReference type="CDD" id="cd01647">
    <property type="entry name" value="RT_LTR"/>
    <property type="match status" value="1"/>
</dbReference>
<dbReference type="InterPro" id="IPR000477">
    <property type="entry name" value="RT_dom"/>
</dbReference>
<dbReference type="GO" id="GO:0006508">
    <property type="term" value="P:proteolysis"/>
    <property type="evidence" value="ECO:0007669"/>
    <property type="project" value="UniProtKB-KW"/>
</dbReference>
<feature type="domain" description="Reverse transcriptase" evidence="8">
    <location>
        <begin position="219"/>
        <end position="303"/>
    </location>
</feature>
<dbReference type="SUPFAM" id="SSF56672">
    <property type="entry name" value="DNA/RNA polymerases"/>
    <property type="match status" value="1"/>
</dbReference>
<evidence type="ECO:0000256" key="5">
    <source>
        <dbReference type="ARBA" id="ARBA00022759"/>
    </source>
</evidence>